<reference evidence="2 3" key="1">
    <citation type="journal article" date="2024" name="Science">
        <title>Giant polyketide synthase enzymes in the biosynthesis of giant marine polyether toxins.</title>
        <authorList>
            <person name="Fallon T.R."/>
            <person name="Shende V.V."/>
            <person name="Wierzbicki I.H."/>
            <person name="Pendleton A.L."/>
            <person name="Watervoot N.F."/>
            <person name="Auber R.P."/>
            <person name="Gonzalez D.J."/>
            <person name="Wisecaver J.H."/>
            <person name="Moore B.S."/>
        </authorList>
    </citation>
    <scope>NUCLEOTIDE SEQUENCE [LARGE SCALE GENOMIC DNA]</scope>
    <source>
        <strain evidence="2 3">12B1</strain>
    </source>
</reference>
<evidence type="ECO:0000256" key="1">
    <source>
        <dbReference type="SAM" id="MobiDB-lite"/>
    </source>
</evidence>
<feature type="region of interest" description="Disordered" evidence="1">
    <location>
        <begin position="190"/>
        <end position="211"/>
    </location>
</feature>
<protein>
    <submittedName>
        <fullName evidence="2">Uncharacterized protein</fullName>
    </submittedName>
</protein>
<gene>
    <name evidence="2" type="ORF">AB1Y20_010497</name>
</gene>
<dbReference type="EMBL" id="JBGBPQ010000020">
    <property type="protein sequence ID" value="KAL1504087.1"/>
    <property type="molecule type" value="Genomic_DNA"/>
</dbReference>
<sequence>MLAHLSRNLAEHIRRANSSISVDGSDAATAKQYPPAWTGSVAGLNDSLKGTLFLTLAGRYLATPNDAAVEDDRTPKILLKSGKAKDPDKRTRDWAEAHITQYIPGLLLPTGAAGRPDLKVSVVGARHVPVELELAPGETIERLQLSVAGGVPRTDTVTNILNLIGMQSASARRSNPFRAASTAEPFAASSWCEGKQEEGAHPRGSQRIASL</sequence>
<keyword evidence="3" id="KW-1185">Reference proteome</keyword>
<evidence type="ECO:0000313" key="3">
    <source>
        <dbReference type="Proteomes" id="UP001515480"/>
    </source>
</evidence>
<organism evidence="2 3">
    <name type="scientific">Prymnesium parvum</name>
    <name type="common">Toxic golden alga</name>
    <dbReference type="NCBI Taxonomy" id="97485"/>
    <lineage>
        <taxon>Eukaryota</taxon>
        <taxon>Haptista</taxon>
        <taxon>Haptophyta</taxon>
        <taxon>Prymnesiophyceae</taxon>
        <taxon>Prymnesiales</taxon>
        <taxon>Prymnesiaceae</taxon>
        <taxon>Prymnesium</taxon>
    </lineage>
</organism>
<evidence type="ECO:0000313" key="2">
    <source>
        <dbReference type="EMBL" id="KAL1504087.1"/>
    </source>
</evidence>
<name>A0AB34IPF3_PRYPA</name>
<comment type="caution">
    <text evidence="2">The sequence shown here is derived from an EMBL/GenBank/DDBJ whole genome shotgun (WGS) entry which is preliminary data.</text>
</comment>
<accession>A0AB34IPF3</accession>
<dbReference type="Proteomes" id="UP001515480">
    <property type="component" value="Unassembled WGS sequence"/>
</dbReference>
<dbReference type="AlphaFoldDB" id="A0AB34IPF3"/>
<proteinExistence type="predicted"/>